<keyword evidence="3" id="KW-1185">Reference proteome</keyword>
<dbReference type="Proteomes" id="UP001292094">
    <property type="component" value="Unassembled WGS sequence"/>
</dbReference>
<reference evidence="2" key="1">
    <citation type="submission" date="2023-11" db="EMBL/GenBank/DDBJ databases">
        <title>Genome assemblies of two species of porcelain crab, Petrolisthes cinctipes and Petrolisthes manimaculis (Anomura: Porcellanidae).</title>
        <authorList>
            <person name="Angst P."/>
        </authorList>
    </citation>
    <scope>NUCLEOTIDE SEQUENCE</scope>
    <source>
        <strain evidence="2">PB745_02</strain>
        <tissue evidence="2">Gill</tissue>
    </source>
</reference>
<organism evidence="2 3">
    <name type="scientific">Petrolisthes manimaculis</name>
    <dbReference type="NCBI Taxonomy" id="1843537"/>
    <lineage>
        <taxon>Eukaryota</taxon>
        <taxon>Metazoa</taxon>
        <taxon>Ecdysozoa</taxon>
        <taxon>Arthropoda</taxon>
        <taxon>Crustacea</taxon>
        <taxon>Multicrustacea</taxon>
        <taxon>Malacostraca</taxon>
        <taxon>Eumalacostraca</taxon>
        <taxon>Eucarida</taxon>
        <taxon>Decapoda</taxon>
        <taxon>Pleocyemata</taxon>
        <taxon>Anomura</taxon>
        <taxon>Galatheoidea</taxon>
        <taxon>Porcellanidae</taxon>
        <taxon>Petrolisthes</taxon>
    </lineage>
</organism>
<feature type="region of interest" description="Disordered" evidence="1">
    <location>
        <begin position="1"/>
        <end position="50"/>
    </location>
</feature>
<evidence type="ECO:0000256" key="1">
    <source>
        <dbReference type="SAM" id="MobiDB-lite"/>
    </source>
</evidence>
<dbReference type="EMBL" id="JAWZYT010004037">
    <property type="protein sequence ID" value="KAK4295622.1"/>
    <property type="molecule type" value="Genomic_DNA"/>
</dbReference>
<gene>
    <name evidence="2" type="ORF">Pmani_031828</name>
</gene>
<name>A0AAE1TS04_9EUCA</name>
<comment type="caution">
    <text evidence="2">The sequence shown here is derived from an EMBL/GenBank/DDBJ whole genome shotgun (WGS) entry which is preliminary data.</text>
</comment>
<evidence type="ECO:0000313" key="2">
    <source>
        <dbReference type="EMBL" id="KAK4295622.1"/>
    </source>
</evidence>
<protein>
    <submittedName>
        <fullName evidence="2">Uncharacterized protein</fullName>
    </submittedName>
</protein>
<feature type="compositionally biased region" description="Acidic residues" evidence="1">
    <location>
        <begin position="20"/>
        <end position="33"/>
    </location>
</feature>
<accession>A0AAE1TS04</accession>
<feature type="compositionally biased region" description="Basic and acidic residues" evidence="1">
    <location>
        <begin position="1"/>
        <end position="19"/>
    </location>
</feature>
<proteinExistence type="predicted"/>
<evidence type="ECO:0000313" key="3">
    <source>
        <dbReference type="Proteomes" id="UP001292094"/>
    </source>
</evidence>
<sequence length="90" mass="9870">MRCRRSDDHNRIEFTAREGEGEEGKEEEVEEEESAIRRSHGSCASPEGAGAVWLPPMWPAGGVWATEVSVAVSEGERLSEVLRACGENLI</sequence>
<dbReference type="AlphaFoldDB" id="A0AAE1TS04"/>